<feature type="compositionally biased region" description="Gly residues" evidence="11">
    <location>
        <begin position="488"/>
        <end position="503"/>
    </location>
</feature>
<dbReference type="InterPro" id="IPR011009">
    <property type="entry name" value="Kinase-like_dom_sf"/>
</dbReference>
<comment type="catalytic activity">
    <reaction evidence="8">
        <text>L-threonyl-[protein] + ATP = O-phospho-L-threonyl-[protein] + ADP + H(+)</text>
        <dbReference type="Rhea" id="RHEA:46608"/>
        <dbReference type="Rhea" id="RHEA-COMP:11060"/>
        <dbReference type="Rhea" id="RHEA-COMP:11605"/>
        <dbReference type="ChEBI" id="CHEBI:15378"/>
        <dbReference type="ChEBI" id="CHEBI:30013"/>
        <dbReference type="ChEBI" id="CHEBI:30616"/>
        <dbReference type="ChEBI" id="CHEBI:61977"/>
        <dbReference type="ChEBI" id="CHEBI:456216"/>
        <dbReference type="EC" id="2.7.11.1"/>
    </reaction>
</comment>
<evidence type="ECO:0000256" key="1">
    <source>
        <dbReference type="ARBA" id="ARBA00012513"/>
    </source>
</evidence>
<name>A0AAD5XZA3_9FUNG</name>
<evidence type="ECO:0000256" key="2">
    <source>
        <dbReference type="ARBA" id="ARBA00022527"/>
    </source>
</evidence>
<comment type="caution">
    <text evidence="15">The sequence shown here is derived from an EMBL/GenBank/DDBJ whole genome shotgun (WGS) entry which is preliminary data.</text>
</comment>
<evidence type="ECO:0000256" key="4">
    <source>
        <dbReference type="ARBA" id="ARBA00022679"/>
    </source>
</evidence>
<evidence type="ECO:0000256" key="6">
    <source>
        <dbReference type="ARBA" id="ARBA00022777"/>
    </source>
</evidence>
<dbReference type="InterPro" id="IPR035892">
    <property type="entry name" value="C2_domain_sf"/>
</dbReference>
<dbReference type="InterPro" id="IPR017892">
    <property type="entry name" value="Pkinase_C"/>
</dbReference>
<dbReference type="EC" id="2.7.11.1" evidence="1"/>
<dbReference type="FunFam" id="3.30.200.20:FF:000048">
    <property type="entry name" value="Non-specific serine/threonine protein kinase"/>
    <property type="match status" value="1"/>
</dbReference>
<comment type="catalytic activity">
    <reaction evidence="9">
        <text>L-seryl-[protein] + ATP = O-phospho-L-seryl-[protein] + ADP + H(+)</text>
        <dbReference type="Rhea" id="RHEA:17989"/>
        <dbReference type="Rhea" id="RHEA-COMP:9863"/>
        <dbReference type="Rhea" id="RHEA-COMP:11604"/>
        <dbReference type="ChEBI" id="CHEBI:15378"/>
        <dbReference type="ChEBI" id="CHEBI:29999"/>
        <dbReference type="ChEBI" id="CHEBI:30616"/>
        <dbReference type="ChEBI" id="CHEBI:83421"/>
        <dbReference type="ChEBI" id="CHEBI:456216"/>
        <dbReference type="EC" id="2.7.11.1"/>
    </reaction>
</comment>
<dbReference type="InterPro" id="IPR008271">
    <property type="entry name" value="Ser/Thr_kinase_AS"/>
</dbReference>
<evidence type="ECO:0000256" key="11">
    <source>
        <dbReference type="SAM" id="MobiDB-lite"/>
    </source>
</evidence>
<feature type="domain" description="C2" evidence="12">
    <location>
        <begin position="1"/>
        <end position="119"/>
    </location>
</feature>
<evidence type="ECO:0000256" key="7">
    <source>
        <dbReference type="ARBA" id="ARBA00022840"/>
    </source>
</evidence>
<feature type="region of interest" description="Disordered" evidence="11">
    <location>
        <begin position="488"/>
        <end position="509"/>
    </location>
</feature>
<dbReference type="PROSITE" id="PS50004">
    <property type="entry name" value="C2"/>
    <property type="match status" value="1"/>
</dbReference>
<organism evidence="15 16">
    <name type="scientific">Clydaea vesicula</name>
    <dbReference type="NCBI Taxonomy" id="447962"/>
    <lineage>
        <taxon>Eukaryota</taxon>
        <taxon>Fungi</taxon>
        <taxon>Fungi incertae sedis</taxon>
        <taxon>Chytridiomycota</taxon>
        <taxon>Chytridiomycota incertae sedis</taxon>
        <taxon>Chytridiomycetes</taxon>
        <taxon>Lobulomycetales</taxon>
        <taxon>Lobulomycetaceae</taxon>
        <taxon>Clydaea</taxon>
    </lineage>
</organism>
<dbReference type="Gene3D" id="2.60.40.150">
    <property type="entry name" value="C2 domain"/>
    <property type="match status" value="1"/>
</dbReference>
<dbReference type="SMART" id="SM00133">
    <property type="entry name" value="S_TK_X"/>
    <property type="match status" value="1"/>
</dbReference>
<protein>
    <recommendedName>
        <fullName evidence="1">non-specific serine/threonine protein kinase</fullName>
        <ecNumber evidence="1">2.7.11.1</ecNumber>
    </recommendedName>
</protein>
<gene>
    <name evidence="15" type="ORF">HK099_006094</name>
</gene>
<dbReference type="PROSITE" id="PS50011">
    <property type="entry name" value="PROTEIN_KINASE_DOM"/>
    <property type="match status" value="1"/>
</dbReference>
<evidence type="ECO:0000256" key="8">
    <source>
        <dbReference type="ARBA" id="ARBA00047899"/>
    </source>
</evidence>
<dbReference type="Pfam" id="PF00433">
    <property type="entry name" value="Pkinase_C"/>
    <property type="match status" value="1"/>
</dbReference>
<dbReference type="InterPro" id="IPR000008">
    <property type="entry name" value="C2_dom"/>
</dbReference>
<dbReference type="PROSITE" id="PS00107">
    <property type="entry name" value="PROTEIN_KINASE_ATP"/>
    <property type="match status" value="1"/>
</dbReference>
<keyword evidence="2" id="KW-0723">Serine/threonine-protein kinase</keyword>
<keyword evidence="7 10" id="KW-0067">ATP-binding</keyword>
<feature type="binding site" evidence="10">
    <location>
        <position position="175"/>
    </location>
    <ligand>
        <name>ATP</name>
        <dbReference type="ChEBI" id="CHEBI:30616"/>
    </ligand>
</feature>
<dbReference type="InterPro" id="IPR000961">
    <property type="entry name" value="AGC-kinase_C"/>
</dbReference>
<evidence type="ECO:0000313" key="16">
    <source>
        <dbReference type="Proteomes" id="UP001211065"/>
    </source>
</evidence>
<evidence type="ECO:0000256" key="5">
    <source>
        <dbReference type="ARBA" id="ARBA00022741"/>
    </source>
</evidence>
<feature type="domain" description="AGC-kinase C-terminal" evidence="14">
    <location>
        <begin position="407"/>
        <end position="478"/>
    </location>
</feature>
<keyword evidence="6" id="KW-0418">Kinase</keyword>
<reference evidence="15" key="1">
    <citation type="submission" date="2020-05" db="EMBL/GenBank/DDBJ databases">
        <title>Phylogenomic resolution of chytrid fungi.</title>
        <authorList>
            <person name="Stajich J.E."/>
            <person name="Amses K."/>
            <person name="Simmons R."/>
            <person name="Seto K."/>
            <person name="Myers J."/>
            <person name="Bonds A."/>
            <person name="Quandt C.A."/>
            <person name="Barry K."/>
            <person name="Liu P."/>
            <person name="Grigoriev I."/>
            <person name="Longcore J.E."/>
            <person name="James T.Y."/>
        </authorList>
    </citation>
    <scope>NUCLEOTIDE SEQUENCE</scope>
    <source>
        <strain evidence="15">JEL0476</strain>
    </source>
</reference>
<dbReference type="Pfam" id="PF00168">
    <property type="entry name" value="C2"/>
    <property type="match status" value="1"/>
</dbReference>
<evidence type="ECO:0000259" key="12">
    <source>
        <dbReference type="PROSITE" id="PS50004"/>
    </source>
</evidence>
<dbReference type="PROSITE" id="PS51285">
    <property type="entry name" value="AGC_KINASE_CTER"/>
    <property type="match status" value="1"/>
</dbReference>
<evidence type="ECO:0000256" key="10">
    <source>
        <dbReference type="PROSITE-ProRule" id="PRU10141"/>
    </source>
</evidence>
<keyword evidence="3" id="KW-0597">Phosphoprotein</keyword>
<evidence type="ECO:0000313" key="15">
    <source>
        <dbReference type="EMBL" id="KAJ3216024.1"/>
    </source>
</evidence>
<dbReference type="InterPro" id="IPR017441">
    <property type="entry name" value="Protein_kinase_ATP_BS"/>
</dbReference>
<dbReference type="SUPFAM" id="SSF49562">
    <property type="entry name" value="C2 domain (Calcium/lipid-binding domain, CaLB)"/>
    <property type="match status" value="1"/>
</dbReference>
<evidence type="ECO:0000256" key="3">
    <source>
        <dbReference type="ARBA" id="ARBA00022553"/>
    </source>
</evidence>
<sequence>MSQILGKLFVKIVDAKNLQCTSNAPKPYCVVEFEKSEFVTREPIDLTHDVNQNNEVTYASVWKHDANFDVSRKGSELTISIWDRAINNSDPSLSFIGMIKVRPPTINGKLYDNRFKLTPADRVKGDIRVQLMFQTVTSSSLSVDDFVFLKLLGKGSFGKVLQVRKKDTGRIYAMKILVKRDIVERQEIQHTISERNVLVQASSPFLVSLKFSFQTPEKLYLVLDYINGGELFFHLQKESSFTISRAKFYTQELIAAISHLHLNNIVYRDLKPENILLDSTGHICLVDFGLSKENIKFDDKTHTFAGTAEYLAPEVLAGQGYNKAVDWWALGILFYEMTTGLPPFYSENTNLMYNRILTSPLTFPDNNPDFTDAAKSLCLGLLERDPRRRLGGGIEDADEIKRHVFFDGVDWEKVNSKRYTPPFKPHVESSEDTRNISPEFTNTMPVDTPSQDAPISETLQKNFEGFSYIGNQTYSAESFSRSQFGSYGGSLGGGNGHGDGSYGGSPMKF</sequence>
<keyword evidence="4" id="KW-0808">Transferase</keyword>
<keyword evidence="5 10" id="KW-0547">Nucleotide-binding</keyword>
<dbReference type="Gene3D" id="1.10.510.10">
    <property type="entry name" value="Transferase(Phosphotransferase) domain 1"/>
    <property type="match status" value="1"/>
</dbReference>
<dbReference type="AlphaFoldDB" id="A0AAD5XZA3"/>
<dbReference type="GO" id="GO:0005524">
    <property type="term" value="F:ATP binding"/>
    <property type="evidence" value="ECO:0007669"/>
    <property type="project" value="UniProtKB-UniRule"/>
</dbReference>
<accession>A0AAD5XZA3</accession>
<feature type="domain" description="Protein kinase" evidence="13">
    <location>
        <begin position="146"/>
        <end position="406"/>
    </location>
</feature>
<evidence type="ECO:0000259" key="14">
    <source>
        <dbReference type="PROSITE" id="PS51285"/>
    </source>
</evidence>
<dbReference type="Proteomes" id="UP001211065">
    <property type="component" value="Unassembled WGS sequence"/>
</dbReference>
<dbReference type="EMBL" id="JADGJW010000503">
    <property type="protein sequence ID" value="KAJ3216024.1"/>
    <property type="molecule type" value="Genomic_DNA"/>
</dbReference>
<keyword evidence="16" id="KW-1185">Reference proteome</keyword>
<evidence type="ECO:0000259" key="13">
    <source>
        <dbReference type="PROSITE" id="PS50011"/>
    </source>
</evidence>
<dbReference type="FunFam" id="1.10.510.10:FF:000008">
    <property type="entry name" value="Non-specific serine/threonine protein kinase"/>
    <property type="match status" value="1"/>
</dbReference>
<dbReference type="SMART" id="SM00220">
    <property type="entry name" value="S_TKc"/>
    <property type="match status" value="1"/>
</dbReference>
<evidence type="ECO:0000256" key="9">
    <source>
        <dbReference type="ARBA" id="ARBA00048679"/>
    </source>
</evidence>
<dbReference type="PANTHER" id="PTHR24351">
    <property type="entry name" value="RIBOSOMAL PROTEIN S6 KINASE"/>
    <property type="match status" value="1"/>
</dbReference>
<dbReference type="SUPFAM" id="SSF56112">
    <property type="entry name" value="Protein kinase-like (PK-like)"/>
    <property type="match status" value="1"/>
</dbReference>
<dbReference type="Pfam" id="PF00069">
    <property type="entry name" value="Pkinase"/>
    <property type="match status" value="1"/>
</dbReference>
<proteinExistence type="predicted"/>
<dbReference type="Gene3D" id="3.30.200.20">
    <property type="entry name" value="Phosphorylase Kinase, domain 1"/>
    <property type="match status" value="1"/>
</dbReference>
<dbReference type="PROSITE" id="PS00108">
    <property type="entry name" value="PROTEIN_KINASE_ST"/>
    <property type="match status" value="1"/>
</dbReference>
<dbReference type="GO" id="GO:0004674">
    <property type="term" value="F:protein serine/threonine kinase activity"/>
    <property type="evidence" value="ECO:0007669"/>
    <property type="project" value="UniProtKB-KW"/>
</dbReference>
<dbReference type="InterPro" id="IPR000719">
    <property type="entry name" value="Prot_kinase_dom"/>
</dbReference>